<dbReference type="PANTHER" id="PTHR11085">
    <property type="entry name" value="NAD-DEPENDENT PROTEIN DEACYLASE SIRTUIN-5, MITOCHONDRIAL-RELATED"/>
    <property type="match status" value="1"/>
</dbReference>
<dbReference type="EMBL" id="JBBBZM010000007">
    <property type="protein sequence ID" value="KAL0639867.1"/>
    <property type="molecule type" value="Genomic_DNA"/>
</dbReference>
<keyword evidence="11" id="KW-1185">Reference proteome</keyword>
<evidence type="ECO:0000256" key="6">
    <source>
        <dbReference type="ARBA" id="ARBA00023027"/>
    </source>
</evidence>
<accession>A0ABR3GVW3</accession>
<dbReference type="PROSITE" id="PS50305">
    <property type="entry name" value="SIRTUIN"/>
    <property type="match status" value="1"/>
</dbReference>
<keyword evidence="4 7" id="KW-0479">Metal-binding</keyword>
<evidence type="ECO:0000313" key="10">
    <source>
        <dbReference type="EMBL" id="KAL0639867.1"/>
    </source>
</evidence>
<comment type="similarity">
    <text evidence="2">Belongs to the sirtuin family. Class I subfamily.</text>
</comment>
<evidence type="ECO:0000256" key="1">
    <source>
        <dbReference type="ARBA" id="ARBA00001947"/>
    </source>
</evidence>
<organism evidence="10 11">
    <name type="scientific">Discina gigas</name>
    <dbReference type="NCBI Taxonomy" id="1032678"/>
    <lineage>
        <taxon>Eukaryota</taxon>
        <taxon>Fungi</taxon>
        <taxon>Dikarya</taxon>
        <taxon>Ascomycota</taxon>
        <taxon>Pezizomycotina</taxon>
        <taxon>Pezizomycetes</taxon>
        <taxon>Pezizales</taxon>
        <taxon>Discinaceae</taxon>
        <taxon>Discina</taxon>
    </lineage>
</organism>
<dbReference type="Gene3D" id="3.40.50.1220">
    <property type="entry name" value="TPP-binding domain"/>
    <property type="match status" value="1"/>
</dbReference>
<dbReference type="InterPro" id="IPR029035">
    <property type="entry name" value="DHS-like_NAD/FAD-binding_dom"/>
</dbReference>
<sequence>MATNRHARKSARILNEAVEIPASDQGSGSDDEEEEGSLTVEAPASDDDEDEDDEEGEAWETESFFRDALGDGSAPVVFEPHEDAFSVEEAADFRALLRRVGEQRFLDQTVRNNAVKAKKLITAFGIRPPEFMEGADDTAYYAFLQIGIARELVKRNKLPQYNTLKDVAKLLHQSKNIIVLTGAGISTSLGIPDFRSKGTGLYSRLASLGLSDPQEVFDLGVFNDDPTIFYSVAKDILPTTDKFSPTHAFIELLQHKGKLLTQYTQNIDNLETRAGIRPDKLIQCHGSFATASCVKCKRRVPGETIFPDLRAGKVARCDACIKTVAEAKKAAGKKRKRGKSGDTWRKKRYSEDSSAEEEEFEIREAGVMKPDITFFGEMLPDTFYKRLLELDRDKCDLLICIGTSLKVAPVSEIIGLLPPDVPQIYISKTPVTHVEFDIDFLGSCDDVVVELCRLVGWELKHEMIPEVLKLETVLAEGFKSRYICTRREPKESS</sequence>
<gene>
    <name evidence="10" type="primary">SIR2</name>
    <name evidence="10" type="ORF">Q9L58_000958</name>
</gene>
<dbReference type="InterPro" id="IPR003000">
    <property type="entry name" value="Sirtuin"/>
</dbReference>
<evidence type="ECO:0000256" key="2">
    <source>
        <dbReference type="ARBA" id="ARBA00006924"/>
    </source>
</evidence>
<keyword evidence="6" id="KW-0520">NAD</keyword>
<dbReference type="InterPro" id="IPR050134">
    <property type="entry name" value="NAD-dep_sirtuin_deacylases"/>
</dbReference>
<evidence type="ECO:0000256" key="3">
    <source>
        <dbReference type="ARBA" id="ARBA00022679"/>
    </source>
</evidence>
<evidence type="ECO:0000256" key="7">
    <source>
        <dbReference type="PROSITE-ProRule" id="PRU00236"/>
    </source>
</evidence>
<dbReference type="Proteomes" id="UP001447188">
    <property type="component" value="Unassembled WGS sequence"/>
</dbReference>
<evidence type="ECO:0000256" key="8">
    <source>
        <dbReference type="SAM" id="MobiDB-lite"/>
    </source>
</evidence>
<keyword evidence="5 7" id="KW-0862">Zinc</keyword>
<dbReference type="InterPro" id="IPR026591">
    <property type="entry name" value="Sirtuin_cat_small_dom_sf"/>
</dbReference>
<feature type="region of interest" description="Disordered" evidence="8">
    <location>
        <begin position="1"/>
        <end position="59"/>
    </location>
</feature>
<evidence type="ECO:0000259" key="9">
    <source>
        <dbReference type="PROSITE" id="PS50305"/>
    </source>
</evidence>
<feature type="compositionally biased region" description="Acidic residues" evidence="8">
    <location>
        <begin position="44"/>
        <end position="59"/>
    </location>
</feature>
<feature type="compositionally biased region" description="Basic residues" evidence="8">
    <location>
        <begin position="1"/>
        <end position="11"/>
    </location>
</feature>
<dbReference type="InterPro" id="IPR026590">
    <property type="entry name" value="Ssirtuin_cat_dom"/>
</dbReference>
<protein>
    <submittedName>
        <fullName evidence="10">NAD-dependent histone deacetylase sir2</fullName>
    </submittedName>
</protein>
<dbReference type="Pfam" id="PF02146">
    <property type="entry name" value="SIR2"/>
    <property type="match status" value="1"/>
</dbReference>
<keyword evidence="3" id="KW-0808">Transferase</keyword>
<feature type="binding site" evidence="7">
    <location>
        <position position="296"/>
    </location>
    <ligand>
        <name>Zn(2+)</name>
        <dbReference type="ChEBI" id="CHEBI:29105"/>
    </ligand>
</feature>
<proteinExistence type="inferred from homology"/>
<feature type="active site" description="Proton acceptor" evidence="7">
    <location>
        <position position="285"/>
    </location>
</feature>
<feature type="binding site" evidence="7">
    <location>
        <position position="320"/>
    </location>
    <ligand>
        <name>Zn(2+)</name>
        <dbReference type="ChEBI" id="CHEBI:29105"/>
    </ligand>
</feature>
<dbReference type="SUPFAM" id="SSF52467">
    <property type="entry name" value="DHS-like NAD/FAD-binding domain"/>
    <property type="match status" value="1"/>
</dbReference>
<comment type="caution">
    <text evidence="10">The sequence shown here is derived from an EMBL/GenBank/DDBJ whole genome shotgun (WGS) entry which is preliminary data.</text>
</comment>
<feature type="domain" description="Deacetylase sirtuin-type" evidence="9">
    <location>
        <begin position="157"/>
        <end position="458"/>
    </location>
</feature>
<dbReference type="PANTHER" id="PTHR11085:SF9">
    <property type="entry name" value="NAD-DEPENDENT PROTEIN DEACETYLASE SIRTUIN-1"/>
    <property type="match status" value="1"/>
</dbReference>
<comment type="cofactor">
    <cofactor evidence="1">
        <name>Zn(2+)</name>
        <dbReference type="ChEBI" id="CHEBI:29105"/>
    </cofactor>
</comment>
<dbReference type="Gene3D" id="3.30.1600.10">
    <property type="entry name" value="SIR2/SIRT2 'Small Domain"/>
    <property type="match status" value="1"/>
</dbReference>
<name>A0ABR3GVW3_9PEZI</name>
<evidence type="ECO:0000256" key="5">
    <source>
        <dbReference type="ARBA" id="ARBA00022833"/>
    </source>
</evidence>
<feature type="binding site" evidence="7">
    <location>
        <position position="317"/>
    </location>
    <ligand>
        <name>Zn(2+)</name>
        <dbReference type="ChEBI" id="CHEBI:29105"/>
    </ligand>
</feature>
<evidence type="ECO:0000313" key="11">
    <source>
        <dbReference type="Proteomes" id="UP001447188"/>
    </source>
</evidence>
<reference evidence="10 11" key="1">
    <citation type="submission" date="2024-02" db="EMBL/GenBank/DDBJ databases">
        <title>Discinaceae phylogenomics.</title>
        <authorList>
            <person name="Dirks A.C."/>
            <person name="James T.Y."/>
        </authorList>
    </citation>
    <scope>NUCLEOTIDE SEQUENCE [LARGE SCALE GENOMIC DNA]</scope>
    <source>
        <strain evidence="10 11">ACD0624</strain>
    </source>
</reference>
<feature type="binding site" evidence="7">
    <location>
        <position position="293"/>
    </location>
    <ligand>
        <name>Zn(2+)</name>
        <dbReference type="ChEBI" id="CHEBI:29105"/>
    </ligand>
</feature>
<evidence type="ECO:0000256" key="4">
    <source>
        <dbReference type="ARBA" id="ARBA00022723"/>
    </source>
</evidence>